<organism evidence="2 3">
    <name type="scientific">Jatropha curcas</name>
    <name type="common">Barbados nut</name>
    <dbReference type="NCBI Taxonomy" id="180498"/>
    <lineage>
        <taxon>Eukaryota</taxon>
        <taxon>Viridiplantae</taxon>
        <taxon>Streptophyta</taxon>
        <taxon>Embryophyta</taxon>
        <taxon>Tracheophyta</taxon>
        <taxon>Spermatophyta</taxon>
        <taxon>Magnoliopsida</taxon>
        <taxon>eudicotyledons</taxon>
        <taxon>Gunneridae</taxon>
        <taxon>Pentapetalae</taxon>
        <taxon>rosids</taxon>
        <taxon>fabids</taxon>
        <taxon>Malpighiales</taxon>
        <taxon>Euphorbiaceae</taxon>
        <taxon>Crotonoideae</taxon>
        <taxon>Jatropheae</taxon>
        <taxon>Jatropha</taxon>
    </lineage>
</organism>
<proteinExistence type="predicted"/>
<dbReference type="OrthoDB" id="1305044at2759"/>
<feature type="region of interest" description="Disordered" evidence="1">
    <location>
        <begin position="1"/>
        <end position="27"/>
    </location>
</feature>
<name>A0A067K525_JATCU</name>
<evidence type="ECO:0000313" key="2">
    <source>
        <dbReference type="EMBL" id="KDP31321.1"/>
    </source>
</evidence>
<dbReference type="EMBL" id="KK914632">
    <property type="protein sequence ID" value="KDP31321.1"/>
    <property type="molecule type" value="Genomic_DNA"/>
</dbReference>
<gene>
    <name evidence="2" type="ORF">JCGZ_11697</name>
</gene>
<protein>
    <submittedName>
        <fullName evidence="2">Uncharacterized protein</fullName>
    </submittedName>
</protein>
<accession>A0A067K525</accession>
<dbReference type="Proteomes" id="UP000027138">
    <property type="component" value="Unassembled WGS sequence"/>
</dbReference>
<reference evidence="2 3" key="1">
    <citation type="journal article" date="2014" name="PLoS ONE">
        <title>Global Analysis of Gene Expression Profiles in Physic Nut (Jatropha curcas L.) Seedlings Exposed to Salt Stress.</title>
        <authorList>
            <person name="Zhang L."/>
            <person name="Zhang C."/>
            <person name="Wu P."/>
            <person name="Chen Y."/>
            <person name="Li M."/>
            <person name="Jiang H."/>
            <person name="Wu G."/>
        </authorList>
    </citation>
    <scope>NUCLEOTIDE SEQUENCE [LARGE SCALE GENOMIC DNA]</scope>
    <source>
        <strain evidence="3">cv. GZQX0401</strain>
        <tissue evidence="2">Young leaves</tissue>
    </source>
</reference>
<keyword evidence="3" id="KW-1185">Reference proteome</keyword>
<sequence>MGEAWKQRDLPASLHIPGEKEKPMTPPAHAMKPIFRMSPRHNGSTLYDSFELRAVTNQLNKAIQSLNCSSPTLMSYLKSPFYGQRLDSIYKENAKTPKKIMGSQLARRSIDKRASRTAGGGLMSRLWKKVKQGLLWSKQRNDN</sequence>
<evidence type="ECO:0000313" key="3">
    <source>
        <dbReference type="Proteomes" id="UP000027138"/>
    </source>
</evidence>
<evidence type="ECO:0000256" key="1">
    <source>
        <dbReference type="SAM" id="MobiDB-lite"/>
    </source>
</evidence>
<dbReference type="AlphaFoldDB" id="A0A067K525"/>